<dbReference type="InterPro" id="IPR005828">
    <property type="entry name" value="MFS_sugar_transport-like"/>
</dbReference>
<dbReference type="NCBIfam" id="TIGR00879">
    <property type="entry name" value="SP"/>
    <property type="match status" value="1"/>
</dbReference>
<evidence type="ECO:0000256" key="1">
    <source>
        <dbReference type="ARBA" id="ARBA00004141"/>
    </source>
</evidence>
<comment type="similarity">
    <text evidence="2 7">Belongs to the major facilitator superfamily. Sugar transporter (TC 2.A.1.1) family.</text>
</comment>
<dbReference type="PANTHER" id="PTHR48022:SF10">
    <property type="entry name" value="MAJOR FACILITATOR SUPERFAMILY (MFS) PROFILE DOMAIN-CONTAINING PROTEIN"/>
    <property type="match status" value="1"/>
</dbReference>
<name>A0AAD6BTJ4_9EURO</name>
<dbReference type="PROSITE" id="PS50850">
    <property type="entry name" value="MFS"/>
    <property type="match status" value="1"/>
</dbReference>
<evidence type="ECO:0000256" key="9">
    <source>
        <dbReference type="SAM" id="SignalP"/>
    </source>
</evidence>
<dbReference type="EMBL" id="JAPVEA010000009">
    <property type="protein sequence ID" value="KAJ5432951.1"/>
    <property type="molecule type" value="Genomic_DNA"/>
</dbReference>
<evidence type="ECO:0000256" key="8">
    <source>
        <dbReference type="SAM" id="Phobius"/>
    </source>
</evidence>
<evidence type="ECO:0000256" key="3">
    <source>
        <dbReference type="ARBA" id="ARBA00022448"/>
    </source>
</evidence>
<evidence type="ECO:0000313" key="12">
    <source>
        <dbReference type="Proteomes" id="UP001213681"/>
    </source>
</evidence>
<keyword evidence="9" id="KW-0732">Signal</keyword>
<feature type="transmembrane region" description="Helical" evidence="8">
    <location>
        <begin position="92"/>
        <end position="110"/>
    </location>
</feature>
<dbReference type="InterPro" id="IPR050360">
    <property type="entry name" value="MFS_Sugar_Transporters"/>
</dbReference>
<evidence type="ECO:0000256" key="2">
    <source>
        <dbReference type="ARBA" id="ARBA00010992"/>
    </source>
</evidence>
<proteinExistence type="inferred from homology"/>
<dbReference type="Pfam" id="PF00083">
    <property type="entry name" value="Sugar_tr"/>
    <property type="match status" value="1"/>
</dbReference>
<dbReference type="RefSeq" id="XP_056760243.1">
    <property type="nucleotide sequence ID" value="XM_056915489.1"/>
</dbReference>
<organism evidence="11 12">
    <name type="scientific">Penicillium daleae</name>
    <dbReference type="NCBI Taxonomy" id="63821"/>
    <lineage>
        <taxon>Eukaryota</taxon>
        <taxon>Fungi</taxon>
        <taxon>Dikarya</taxon>
        <taxon>Ascomycota</taxon>
        <taxon>Pezizomycotina</taxon>
        <taxon>Eurotiomycetes</taxon>
        <taxon>Eurotiomycetidae</taxon>
        <taxon>Eurotiales</taxon>
        <taxon>Aspergillaceae</taxon>
        <taxon>Penicillium</taxon>
    </lineage>
</organism>
<dbReference type="Gene3D" id="1.20.1250.20">
    <property type="entry name" value="MFS general substrate transporter like domains"/>
    <property type="match status" value="1"/>
</dbReference>
<feature type="transmembrane region" description="Helical" evidence="8">
    <location>
        <begin position="364"/>
        <end position="386"/>
    </location>
</feature>
<accession>A0AAD6BTJ4</accession>
<feature type="transmembrane region" description="Helical" evidence="8">
    <location>
        <begin position="182"/>
        <end position="203"/>
    </location>
</feature>
<dbReference type="GO" id="GO:0005351">
    <property type="term" value="F:carbohydrate:proton symporter activity"/>
    <property type="evidence" value="ECO:0007669"/>
    <property type="project" value="TreeGrafter"/>
</dbReference>
<dbReference type="InterPro" id="IPR020846">
    <property type="entry name" value="MFS_dom"/>
</dbReference>
<keyword evidence="4 8" id="KW-0812">Transmembrane</keyword>
<sequence length="501" mass="55495">MPFFRQKLSLMLILSTSLLVISAFNYGFSDQAFASCQAMDAFERQFGYYNEKADVWKLRPLFTSLYNSLKAGGQIIGVFLGGYISNKYGRRMCISVMSIYALGSASVVISSRTDAQIQAGRALHYVYLGMQMAVIPTTLTELAPAKVRGGMGVLYWLSIKVGGLVVTSITRGTSSIHSNVAWQIPFGLILVVPFLISWSIWFVPESPRWLLLRGRHSEALASLTRLKPDDTPEESIREEFEIISQKVDHQLEKKGFRDLFMPQNRQRTFVVVAANFFQQATGQAFASQYGTLFVKQLKSVNAFSVTLGTNAVDIGSIAISGSLIDRVGRRTMFHISSTMQTAALMTMGALGTADSSDLAAKRGIVAMLVIYSFSWSLGWAPLTYVLGAELPSSPLREMTLQIAYFVKLITEFAVTFSYPYMETADTPGHVYLGGKLGFIYGSLSAVAVLFGFFFIPETSRLELEDIDRKFEIPTNDVLKSVEDQSDTRQPTIAEVVCKQTN</sequence>
<dbReference type="SUPFAM" id="SSF103473">
    <property type="entry name" value="MFS general substrate transporter"/>
    <property type="match status" value="1"/>
</dbReference>
<dbReference type="GO" id="GO:0016020">
    <property type="term" value="C:membrane"/>
    <property type="evidence" value="ECO:0007669"/>
    <property type="project" value="UniProtKB-SubCell"/>
</dbReference>
<dbReference type="Proteomes" id="UP001213681">
    <property type="component" value="Unassembled WGS sequence"/>
</dbReference>
<evidence type="ECO:0000313" key="11">
    <source>
        <dbReference type="EMBL" id="KAJ5432951.1"/>
    </source>
</evidence>
<evidence type="ECO:0000259" key="10">
    <source>
        <dbReference type="PROSITE" id="PS50850"/>
    </source>
</evidence>
<feature type="transmembrane region" description="Helical" evidence="8">
    <location>
        <begin position="398"/>
        <end position="418"/>
    </location>
</feature>
<keyword evidence="3 7" id="KW-0813">Transport</keyword>
<protein>
    <submittedName>
        <fullName evidence="11">Sugar transport protein</fullName>
    </submittedName>
</protein>
<feature type="transmembrane region" description="Helical" evidence="8">
    <location>
        <begin position="438"/>
        <end position="455"/>
    </location>
</feature>
<feature type="chain" id="PRO_5041925697" evidence="9">
    <location>
        <begin position="24"/>
        <end position="501"/>
    </location>
</feature>
<dbReference type="AlphaFoldDB" id="A0AAD6BTJ4"/>
<comment type="subcellular location">
    <subcellularLocation>
        <location evidence="1">Membrane</location>
        <topology evidence="1">Multi-pass membrane protein</topology>
    </subcellularLocation>
</comment>
<feature type="transmembrane region" description="Helical" evidence="8">
    <location>
        <begin position="62"/>
        <end position="85"/>
    </location>
</feature>
<dbReference type="PANTHER" id="PTHR48022">
    <property type="entry name" value="PLASTIDIC GLUCOSE TRANSPORTER 4"/>
    <property type="match status" value="1"/>
</dbReference>
<evidence type="ECO:0000256" key="5">
    <source>
        <dbReference type="ARBA" id="ARBA00022989"/>
    </source>
</evidence>
<evidence type="ECO:0000256" key="4">
    <source>
        <dbReference type="ARBA" id="ARBA00022692"/>
    </source>
</evidence>
<keyword evidence="12" id="KW-1185">Reference proteome</keyword>
<reference evidence="11" key="1">
    <citation type="submission" date="2022-12" db="EMBL/GenBank/DDBJ databases">
        <authorList>
            <person name="Petersen C."/>
        </authorList>
    </citation>
    <scope>NUCLEOTIDE SEQUENCE</scope>
    <source>
        <strain evidence="11">IBT 16125</strain>
    </source>
</reference>
<feature type="transmembrane region" description="Helical" evidence="8">
    <location>
        <begin position="122"/>
        <end position="140"/>
    </location>
</feature>
<feature type="signal peptide" evidence="9">
    <location>
        <begin position="1"/>
        <end position="23"/>
    </location>
</feature>
<dbReference type="InterPro" id="IPR003663">
    <property type="entry name" value="Sugar/inositol_transpt"/>
</dbReference>
<gene>
    <name evidence="11" type="ORF">N7458_012107</name>
</gene>
<reference evidence="11" key="2">
    <citation type="journal article" date="2023" name="IMA Fungus">
        <title>Comparative genomic study of the Penicillium genus elucidates a diverse pangenome and 15 lateral gene transfer events.</title>
        <authorList>
            <person name="Petersen C."/>
            <person name="Sorensen T."/>
            <person name="Nielsen M.R."/>
            <person name="Sondergaard T.E."/>
            <person name="Sorensen J.L."/>
            <person name="Fitzpatrick D.A."/>
            <person name="Frisvad J.C."/>
            <person name="Nielsen K.L."/>
        </authorList>
    </citation>
    <scope>NUCLEOTIDE SEQUENCE</scope>
    <source>
        <strain evidence="11">IBT 16125</strain>
    </source>
</reference>
<comment type="caution">
    <text evidence="11">The sequence shown here is derived from an EMBL/GenBank/DDBJ whole genome shotgun (WGS) entry which is preliminary data.</text>
</comment>
<feature type="domain" description="Major facilitator superfamily (MFS) profile" evidence="10">
    <location>
        <begin position="11"/>
        <end position="459"/>
    </location>
</feature>
<keyword evidence="11" id="KW-0762">Sugar transport</keyword>
<feature type="transmembrane region" description="Helical" evidence="8">
    <location>
        <begin position="332"/>
        <end position="352"/>
    </location>
</feature>
<keyword evidence="6 8" id="KW-0472">Membrane</keyword>
<dbReference type="InterPro" id="IPR036259">
    <property type="entry name" value="MFS_trans_sf"/>
</dbReference>
<keyword evidence="5 8" id="KW-1133">Transmembrane helix</keyword>
<evidence type="ECO:0000256" key="7">
    <source>
        <dbReference type="RuleBase" id="RU003346"/>
    </source>
</evidence>
<evidence type="ECO:0000256" key="6">
    <source>
        <dbReference type="ARBA" id="ARBA00023136"/>
    </source>
</evidence>
<dbReference type="GeneID" id="81605732"/>